<dbReference type="PANTHER" id="PTHR23201">
    <property type="entry name" value="EXTENSIN, PROLINE-RICH PROTEIN"/>
    <property type="match status" value="1"/>
</dbReference>
<dbReference type="AlphaFoldDB" id="A0A0K9PYW7"/>
<dbReference type="InterPro" id="IPR003854">
    <property type="entry name" value="GASA"/>
</dbReference>
<evidence type="ECO:0000256" key="2">
    <source>
        <dbReference type="SAM" id="SignalP"/>
    </source>
</evidence>
<comment type="similarity">
    <text evidence="1">Belongs to the GASA family.</text>
</comment>
<dbReference type="OrthoDB" id="1886938at2759"/>
<dbReference type="OMA" id="RCGQTQY"/>
<keyword evidence="4" id="KW-1185">Reference proteome</keyword>
<gene>
    <name evidence="3" type="ORF">ZOSMA_149G00170</name>
</gene>
<dbReference type="Pfam" id="PF02704">
    <property type="entry name" value="GASA"/>
    <property type="match status" value="1"/>
</dbReference>
<reference evidence="4" key="1">
    <citation type="journal article" date="2016" name="Nature">
        <title>The genome of the seagrass Zostera marina reveals angiosperm adaptation to the sea.</title>
        <authorList>
            <person name="Olsen J.L."/>
            <person name="Rouze P."/>
            <person name="Verhelst B."/>
            <person name="Lin Y.-C."/>
            <person name="Bayer T."/>
            <person name="Collen J."/>
            <person name="Dattolo E."/>
            <person name="De Paoli E."/>
            <person name="Dittami S."/>
            <person name="Maumus F."/>
            <person name="Michel G."/>
            <person name="Kersting A."/>
            <person name="Lauritano C."/>
            <person name="Lohaus R."/>
            <person name="Toepel M."/>
            <person name="Tonon T."/>
            <person name="Vanneste K."/>
            <person name="Amirebrahimi M."/>
            <person name="Brakel J."/>
            <person name="Bostroem C."/>
            <person name="Chovatia M."/>
            <person name="Grimwood J."/>
            <person name="Jenkins J.W."/>
            <person name="Jueterbock A."/>
            <person name="Mraz A."/>
            <person name="Stam W.T."/>
            <person name="Tice H."/>
            <person name="Bornberg-Bauer E."/>
            <person name="Green P.J."/>
            <person name="Pearson G.A."/>
            <person name="Procaccini G."/>
            <person name="Duarte C.M."/>
            <person name="Schmutz J."/>
            <person name="Reusch T.B.H."/>
            <person name="Van de Peer Y."/>
        </authorList>
    </citation>
    <scope>NUCLEOTIDE SEQUENCE [LARGE SCALE GENOMIC DNA]</scope>
    <source>
        <strain evidence="4">cv. Finnish</strain>
    </source>
</reference>
<dbReference type="EMBL" id="LFYR01000584">
    <property type="protein sequence ID" value="KMZ73432.1"/>
    <property type="molecule type" value="Genomic_DNA"/>
</dbReference>
<feature type="chain" id="PRO_5005528389" evidence="2">
    <location>
        <begin position="24"/>
        <end position="98"/>
    </location>
</feature>
<evidence type="ECO:0000313" key="4">
    <source>
        <dbReference type="Proteomes" id="UP000036987"/>
    </source>
</evidence>
<feature type="signal peptide" evidence="2">
    <location>
        <begin position="1"/>
        <end position="23"/>
    </location>
</feature>
<protein>
    <submittedName>
        <fullName evidence="3">Gibberellin-regulated protein 4</fullName>
    </submittedName>
</protein>
<evidence type="ECO:0000256" key="1">
    <source>
        <dbReference type="ARBA" id="ARBA00010582"/>
    </source>
</evidence>
<evidence type="ECO:0000313" key="3">
    <source>
        <dbReference type="EMBL" id="KMZ73432.1"/>
    </source>
</evidence>
<keyword evidence="2" id="KW-0732">Signal</keyword>
<accession>A0A0K9PYW7</accession>
<organism evidence="3 4">
    <name type="scientific">Zostera marina</name>
    <name type="common">Eelgrass</name>
    <dbReference type="NCBI Taxonomy" id="29655"/>
    <lineage>
        <taxon>Eukaryota</taxon>
        <taxon>Viridiplantae</taxon>
        <taxon>Streptophyta</taxon>
        <taxon>Embryophyta</taxon>
        <taxon>Tracheophyta</taxon>
        <taxon>Spermatophyta</taxon>
        <taxon>Magnoliopsida</taxon>
        <taxon>Liliopsida</taxon>
        <taxon>Zosteraceae</taxon>
        <taxon>Zostera</taxon>
    </lineage>
</organism>
<sequence>MTIAKSVLIVFALVAFTATFVRSKTIMEGYGEGSLRPEQCPSECDRRCSQTHHQKPCLQYCNQCCDKCLCVPPGFYGNKELCPCYNDWTTQEGGTKCP</sequence>
<dbReference type="Proteomes" id="UP000036987">
    <property type="component" value="Unassembled WGS sequence"/>
</dbReference>
<proteinExistence type="inferred from homology"/>
<dbReference type="PANTHER" id="PTHR23201:SF92">
    <property type="entry name" value="GIBBERELLIN-REGULATED PROTEIN 12"/>
    <property type="match status" value="1"/>
</dbReference>
<comment type="caution">
    <text evidence="3">The sequence shown here is derived from an EMBL/GenBank/DDBJ whole genome shotgun (WGS) entry which is preliminary data.</text>
</comment>
<name>A0A0K9PYW7_ZOSMR</name>